<evidence type="ECO:0000313" key="2">
    <source>
        <dbReference type="Proteomes" id="UP000504639"/>
    </source>
</evidence>
<dbReference type="SUPFAM" id="SSF52540">
    <property type="entry name" value="P-loop containing nucleoside triphosphate hydrolases"/>
    <property type="match status" value="1"/>
</dbReference>
<dbReference type="InterPro" id="IPR045063">
    <property type="entry name" value="Dynamin_N"/>
</dbReference>
<accession>A0A6J3CPX2</accession>
<keyword evidence="2" id="KW-1185">Reference proteome</keyword>
<dbReference type="Proteomes" id="UP000504639">
    <property type="component" value="Chromosome 3"/>
</dbReference>
<sequence>MTEAPVGKHLNLLLQTDFIVAEAEKFILQRKAEIYQSLAASIQNDLLLCYEEAATVRGLQAFQRMKTILSTGVTREVERGMFERAEESMKGHLQDMQKQIPRKLEEDFSSVLGLVFCPWDQLDGKLPGAENNDAAEVPQRRPRMRDAFQQEERETLRKYEKMEERVRKILTASCEKISHLFQLKDMPEYLAYLRDRITTLSSKLTFEPIYIGLFGSSGAGKSTLLNTILHKRFFLPVSGTRACTSCQVQISTCSSREYRARIFLLSNEEWMDEVRSLLAFLETDREADENDCDRDHAVRALQAVYGEGAENRTYDDLVKAKPAITIPHSRVIDLKTAEAEVLSRELDPYIRNLEGNEGPGEGGAALHNQQTRLWPLIKYVQVTLPASDFVPEGVIFVDIPGTGDSNKKRDEMWKESILQCTSIWVIADVERVYGAKAHENMLKEAITACMIGKCSDITFVVTKMDKISREEYMSDHPSAPKDLSTHDAILETKKDLKTRKARAIRLRMQTRLPSDTEVVQKADLVFTVSAKEYWNPTVLTNEETEISMLRDQIRKLCLNVKRNHLQERMREILVIFSLVDVFHTVQLNPGPTLHQDRLNAFVSTKIQELKKTAQSIFDQMDSLLINGVQSAQNSYKKKIENIFAIGEKSKGFHMTLKAVCRRNGVYVSRVFHRININRSLAEPIYAAIEMMFANIFRKQMLTRTSLQAAINEFSTAVKGEFMVFARDTNMNESKLQFLLQETDIIMRALEREILLKKKAIYESLELSIQSTLTPCYREAEKIRGKDTYKQIKSMLAHSIEVEVRQAMFEKAKERMMSQFQELTEQMSTKLSKDMLGMLSVIFSQCDTPVSVLPDLQEEYQDILDMLKNL</sequence>
<gene>
    <name evidence="3" type="primary">LOC116487530</name>
</gene>
<dbReference type="PANTHER" id="PTHR47308:SF1">
    <property type="entry name" value="NUCLEAR GTPASE SLIP-GC"/>
    <property type="match status" value="1"/>
</dbReference>
<dbReference type="RefSeq" id="XP_032040420.1">
    <property type="nucleotide sequence ID" value="XM_032184529.1"/>
</dbReference>
<proteinExistence type="predicted"/>
<dbReference type="AlphaFoldDB" id="A0A6J3CPX2"/>
<evidence type="ECO:0000259" key="1">
    <source>
        <dbReference type="Pfam" id="PF00350"/>
    </source>
</evidence>
<dbReference type="InterPro" id="IPR027417">
    <property type="entry name" value="P-loop_NTPase"/>
</dbReference>
<dbReference type="GeneID" id="116487530"/>
<dbReference type="KEGG" id="aful:116487530"/>
<dbReference type="InterPro" id="IPR053082">
    <property type="entry name" value="Nuclear_GTPase_SLIP-GC"/>
</dbReference>
<dbReference type="Gene3D" id="3.40.50.300">
    <property type="entry name" value="P-loop containing nucleotide triphosphate hydrolases"/>
    <property type="match status" value="2"/>
</dbReference>
<reference evidence="3" key="1">
    <citation type="submission" date="2025-08" db="UniProtKB">
        <authorList>
            <consortium name="RefSeq"/>
        </authorList>
    </citation>
    <scope>IDENTIFICATION</scope>
    <source>
        <tissue evidence="3">Lung</tissue>
    </source>
</reference>
<dbReference type="Pfam" id="PF00350">
    <property type="entry name" value="Dynamin_N"/>
    <property type="match status" value="1"/>
</dbReference>
<dbReference type="InParanoid" id="A0A6J3CPX2"/>
<protein>
    <submittedName>
        <fullName evidence="3">Nuclear GTPase SLIP-GC-like</fullName>
    </submittedName>
</protein>
<organism evidence="2 3">
    <name type="scientific">Aythya fuligula</name>
    <name type="common">Tufted duck</name>
    <name type="synonym">Anas fuligula</name>
    <dbReference type="NCBI Taxonomy" id="219594"/>
    <lineage>
        <taxon>Eukaryota</taxon>
        <taxon>Metazoa</taxon>
        <taxon>Chordata</taxon>
        <taxon>Craniata</taxon>
        <taxon>Vertebrata</taxon>
        <taxon>Euteleostomi</taxon>
        <taxon>Archelosauria</taxon>
        <taxon>Archosauria</taxon>
        <taxon>Dinosauria</taxon>
        <taxon>Saurischia</taxon>
        <taxon>Theropoda</taxon>
        <taxon>Coelurosauria</taxon>
        <taxon>Aves</taxon>
        <taxon>Neognathae</taxon>
        <taxon>Galloanserae</taxon>
        <taxon>Anseriformes</taxon>
        <taxon>Anatidae</taxon>
        <taxon>Aythyinae</taxon>
        <taxon>Aythya</taxon>
    </lineage>
</organism>
<name>A0A6J3CPX2_AYTFU</name>
<dbReference type="PANTHER" id="PTHR47308">
    <property type="entry name" value="NUCLEAR GTPASE SLIP-GC"/>
    <property type="match status" value="1"/>
</dbReference>
<feature type="domain" description="Dynamin N-terminal" evidence="1">
    <location>
        <begin position="211"/>
        <end position="435"/>
    </location>
</feature>
<dbReference type="GO" id="GO:0003924">
    <property type="term" value="F:GTPase activity"/>
    <property type="evidence" value="ECO:0007669"/>
    <property type="project" value="TreeGrafter"/>
</dbReference>
<evidence type="ECO:0000313" key="3">
    <source>
        <dbReference type="RefSeq" id="XP_032040420.1"/>
    </source>
</evidence>